<dbReference type="AlphaFoldDB" id="A0A9W8HM48"/>
<proteinExistence type="inferred from homology"/>
<feature type="region of interest" description="Disordered" evidence="4">
    <location>
        <begin position="228"/>
        <end position="261"/>
    </location>
</feature>
<dbReference type="PANTHER" id="PTHR12121">
    <property type="entry name" value="CARBON CATABOLITE REPRESSOR PROTEIN 4"/>
    <property type="match status" value="1"/>
</dbReference>
<dbReference type="InterPro" id="IPR050410">
    <property type="entry name" value="CCR4/nocturin_mRNA_transcr"/>
</dbReference>
<dbReference type="Gene3D" id="3.60.10.10">
    <property type="entry name" value="Endonuclease/exonuclease/phosphatase"/>
    <property type="match status" value="1"/>
</dbReference>
<evidence type="ECO:0000256" key="3">
    <source>
        <dbReference type="SAM" id="Coils"/>
    </source>
</evidence>
<dbReference type="GO" id="GO:0000175">
    <property type="term" value="F:3'-5'-RNA exonuclease activity"/>
    <property type="evidence" value="ECO:0007669"/>
    <property type="project" value="TreeGrafter"/>
</dbReference>
<protein>
    <submittedName>
        <fullName evidence="6">RNA exonuclease ngl2</fullName>
    </submittedName>
</protein>
<feature type="domain" description="Endonuclease/exonuclease/phosphatase" evidence="5">
    <location>
        <begin position="1"/>
        <end position="393"/>
    </location>
</feature>
<accession>A0A9W8HM48</accession>
<dbReference type="EMBL" id="JANBUM010000010">
    <property type="protein sequence ID" value="KAJ2787866.1"/>
    <property type="molecule type" value="Genomic_DNA"/>
</dbReference>
<comment type="caution">
    <text evidence="6">The sequence shown here is derived from an EMBL/GenBank/DDBJ whole genome shotgun (WGS) entry which is preliminary data.</text>
</comment>
<dbReference type="InterPro" id="IPR005135">
    <property type="entry name" value="Endo/exonuclease/phosphatase"/>
</dbReference>
<gene>
    <name evidence="6" type="primary">NGL2</name>
    <name evidence="6" type="ORF">GGI15_000374</name>
</gene>
<dbReference type="Pfam" id="PF03372">
    <property type="entry name" value="Exo_endo_phos"/>
    <property type="match status" value="1"/>
</dbReference>
<organism evidence="6 7">
    <name type="scientific">Coemansia interrupta</name>
    <dbReference type="NCBI Taxonomy" id="1126814"/>
    <lineage>
        <taxon>Eukaryota</taxon>
        <taxon>Fungi</taxon>
        <taxon>Fungi incertae sedis</taxon>
        <taxon>Zoopagomycota</taxon>
        <taxon>Kickxellomycotina</taxon>
        <taxon>Kickxellomycetes</taxon>
        <taxon>Kickxellales</taxon>
        <taxon>Kickxellaceae</taxon>
        <taxon>Coemansia</taxon>
    </lineage>
</organism>
<keyword evidence="2" id="KW-0378">Hydrolase</keyword>
<dbReference type="InterPro" id="IPR036691">
    <property type="entry name" value="Endo/exonu/phosph_ase_sf"/>
</dbReference>
<keyword evidence="6" id="KW-0269">Exonuclease</keyword>
<dbReference type="PANTHER" id="PTHR12121:SF45">
    <property type="entry name" value="NOCTURNIN"/>
    <property type="match status" value="1"/>
</dbReference>
<keyword evidence="3" id="KW-0175">Coiled coil</keyword>
<evidence type="ECO:0000313" key="6">
    <source>
        <dbReference type="EMBL" id="KAJ2787866.1"/>
    </source>
</evidence>
<sequence>MSYNILCQKLIRRDLFKYASKSSLRMKPRKERVAREIRHLNPDIMCLQEVGTEEWYQTFEPQLKSSGYESRIYQSLRKAHGVSISWKTDRFHIVDTVQLAMDSSLEVCGEKLSTDNVALITVLRMVPGPRSGTSGDTLPEDNDDSSGVIVSSTHLFWRPTACFERLQQQIALLGALDTMKKKYPGYPVISCGDYNTTPDDAGYDLMTKSRPVSLSEFQFDNLFPRHSENFNKADESSDDSDGSDDKTSKHVGSKSTSTSSGSLVSYANIASIGTDAETDELRRKRRRLEKEAQRAEELLQNDTRRVQTLVETFQKSFQPMRSCYGTYADLDPSYRTTQWDGEPIFTNYTAWKGTLDYIFYTPQCGLEVRQVMSLPTVDSMKPGLPNEVFGSDHVSILARFDFKPANSTLI</sequence>
<comment type="similarity">
    <text evidence="1">Belongs to the CCR4/nocturin family.</text>
</comment>
<dbReference type="Proteomes" id="UP001140172">
    <property type="component" value="Unassembled WGS sequence"/>
</dbReference>
<keyword evidence="7" id="KW-1185">Reference proteome</keyword>
<evidence type="ECO:0000256" key="4">
    <source>
        <dbReference type="SAM" id="MobiDB-lite"/>
    </source>
</evidence>
<evidence type="ECO:0000256" key="1">
    <source>
        <dbReference type="ARBA" id="ARBA00010774"/>
    </source>
</evidence>
<name>A0A9W8HM48_9FUNG</name>
<dbReference type="SUPFAM" id="SSF56219">
    <property type="entry name" value="DNase I-like"/>
    <property type="match status" value="1"/>
</dbReference>
<evidence type="ECO:0000313" key="7">
    <source>
        <dbReference type="Proteomes" id="UP001140172"/>
    </source>
</evidence>
<reference evidence="6" key="1">
    <citation type="submission" date="2022-07" db="EMBL/GenBank/DDBJ databases">
        <title>Phylogenomic reconstructions and comparative analyses of Kickxellomycotina fungi.</title>
        <authorList>
            <person name="Reynolds N.K."/>
            <person name="Stajich J.E."/>
            <person name="Barry K."/>
            <person name="Grigoriev I.V."/>
            <person name="Crous P."/>
            <person name="Smith M.E."/>
        </authorList>
    </citation>
    <scope>NUCLEOTIDE SEQUENCE</scope>
    <source>
        <strain evidence="6">BCRC 34489</strain>
    </source>
</reference>
<evidence type="ECO:0000256" key="2">
    <source>
        <dbReference type="ARBA" id="ARBA00022801"/>
    </source>
</evidence>
<feature type="coiled-coil region" evidence="3">
    <location>
        <begin position="278"/>
        <end position="312"/>
    </location>
</feature>
<evidence type="ECO:0000259" key="5">
    <source>
        <dbReference type="Pfam" id="PF03372"/>
    </source>
</evidence>
<keyword evidence="6" id="KW-0540">Nuclease</keyword>
<dbReference type="OrthoDB" id="428734at2759"/>
<dbReference type="GO" id="GO:0006139">
    <property type="term" value="P:nucleobase-containing compound metabolic process"/>
    <property type="evidence" value="ECO:0007669"/>
    <property type="project" value="UniProtKB-ARBA"/>
</dbReference>